<dbReference type="Gene3D" id="3.10.105.10">
    <property type="entry name" value="Dipeptide-binding Protein, Domain 3"/>
    <property type="match status" value="1"/>
</dbReference>
<keyword evidence="6" id="KW-1185">Reference proteome</keyword>
<dbReference type="Proteomes" id="UP000035170">
    <property type="component" value="Unassembled WGS sequence"/>
</dbReference>
<dbReference type="InterPro" id="IPR039424">
    <property type="entry name" value="SBP_5"/>
</dbReference>
<accession>A0A0H2M484</accession>
<dbReference type="GO" id="GO:0030288">
    <property type="term" value="C:outer membrane-bounded periplasmic space"/>
    <property type="evidence" value="ECO:0007669"/>
    <property type="project" value="UniProtKB-ARBA"/>
</dbReference>
<dbReference type="InterPro" id="IPR030678">
    <property type="entry name" value="Peptide/Ni-bd"/>
</dbReference>
<feature type="signal peptide" evidence="3">
    <location>
        <begin position="1"/>
        <end position="27"/>
    </location>
</feature>
<dbReference type="Gene3D" id="3.90.76.10">
    <property type="entry name" value="Dipeptide-binding Protein, Domain 1"/>
    <property type="match status" value="1"/>
</dbReference>
<evidence type="ECO:0000256" key="2">
    <source>
        <dbReference type="ARBA" id="ARBA00022729"/>
    </source>
</evidence>
<dbReference type="RefSeq" id="WP_047784441.1">
    <property type="nucleotide sequence ID" value="NZ_JZWI01000009.1"/>
</dbReference>
<dbReference type="Pfam" id="PF00496">
    <property type="entry name" value="SBP_bac_5"/>
    <property type="match status" value="1"/>
</dbReference>
<dbReference type="InterPro" id="IPR000914">
    <property type="entry name" value="SBP_5_dom"/>
</dbReference>
<dbReference type="GO" id="GO:0015833">
    <property type="term" value="P:peptide transport"/>
    <property type="evidence" value="ECO:0007669"/>
    <property type="project" value="TreeGrafter"/>
</dbReference>
<evidence type="ECO:0000313" key="6">
    <source>
        <dbReference type="Proteomes" id="UP000035170"/>
    </source>
</evidence>
<proteinExistence type="inferred from homology"/>
<sequence>MLSKRNLKAVVAGAMLAAAFATTSAFAQDAAKVLRLVPQSDLKILDPIWTTAFVTRNHGYAVYDTLFGVDEQGKVKPQMVDKYTTSADGKTWTFTLRKSLEFHDGKPVTSEDVLASLKRWGQRDGLGQKMYAALDKAEAVDANTFRLVFKDSFGMVLDALSKPSSNPPFIMPARVAATPADKQIDDATGSGPYIFKKEEYRPGEKVVYLKNTKYVPRTEAPSGTAGGKNVYVDRMEWIILKDAQTQANALANGEVDMIEWLPPEQYTALKNNAAITVDNPIPKGSFALHLNHVIPPFDNPKIAQAAIMAINQEALMRAQMVHKELYNSCASVYPCGTAFSNDKTSYFTGKPQFEKAKALLKEAGYDGKPVVLMYPADFALLNKFPPVMAQLLKQAGFNVDMQSMDWPTLVTRRAKKDPVDKGGWNLFITGWGIADNMNPMFYAPLTGNGEKGWFGWATDEKLEKLKFEFLASADEAKRKELATAIQQRVYDTGIYAPIGEYKPLTAYRKGVVSGVVRSPVNVFWNIKKS</sequence>
<dbReference type="AlphaFoldDB" id="A0A0H2M484"/>
<dbReference type="Gene3D" id="3.40.190.10">
    <property type="entry name" value="Periplasmic binding protein-like II"/>
    <property type="match status" value="1"/>
</dbReference>
<feature type="domain" description="Solute-binding protein family 5" evidence="4">
    <location>
        <begin position="74"/>
        <end position="451"/>
    </location>
</feature>
<gene>
    <name evidence="5" type="primary">gsiB3</name>
    <name evidence="5" type="ORF">VPARA_20950</name>
</gene>
<organism evidence="5 6">
    <name type="scientific">Variovorax paradoxus</name>
    <dbReference type="NCBI Taxonomy" id="34073"/>
    <lineage>
        <taxon>Bacteria</taxon>
        <taxon>Pseudomonadati</taxon>
        <taxon>Pseudomonadota</taxon>
        <taxon>Betaproteobacteria</taxon>
        <taxon>Burkholderiales</taxon>
        <taxon>Comamonadaceae</taxon>
        <taxon>Variovorax</taxon>
    </lineage>
</organism>
<dbReference type="CDD" id="cd08502">
    <property type="entry name" value="PBP2_NikA_DppA_OppA_like_16"/>
    <property type="match status" value="1"/>
</dbReference>
<dbReference type="PIRSF" id="PIRSF002741">
    <property type="entry name" value="MppA"/>
    <property type="match status" value="1"/>
</dbReference>
<evidence type="ECO:0000313" key="5">
    <source>
        <dbReference type="EMBL" id="KLN56891.1"/>
    </source>
</evidence>
<dbReference type="GO" id="GO:0043190">
    <property type="term" value="C:ATP-binding cassette (ABC) transporter complex"/>
    <property type="evidence" value="ECO:0007669"/>
    <property type="project" value="InterPro"/>
</dbReference>
<protein>
    <submittedName>
        <fullName evidence="5">Glutathione-binding protein GsiB</fullName>
    </submittedName>
</protein>
<comment type="caution">
    <text evidence="5">The sequence shown here is derived from an EMBL/GenBank/DDBJ whole genome shotgun (WGS) entry which is preliminary data.</text>
</comment>
<dbReference type="GO" id="GO:1904680">
    <property type="term" value="F:peptide transmembrane transporter activity"/>
    <property type="evidence" value="ECO:0007669"/>
    <property type="project" value="TreeGrafter"/>
</dbReference>
<dbReference type="PANTHER" id="PTHR30290:SF38">
    <property type="entry name" value="D,D-DIPEPTIDE-BINDING PERIPLASMIC PROTEIN DDPA-RELATED"/>
    <property type="match status" value="1"/>
</dbReference>
<evidence type="ECO:0000256" key="1">
    <source>
        <dbReference type="ARBA" id="ARBA00005695"/>
    </source>
</evidence>
<dbReference type="EMBL" id="JZWI01000009">
    <property type="protein sequence ID" value="KLN56891.1"/>
    <property type="molecule type" value="Genomic_DNA"/>
</dbReference>
<comment type="similarity">
    <text evidence="1">Belongs to the bacterial solute-binding protein 5 family.</text>
</comment>
<dbReference type="PANTHER" id="PTHR30290">
    <property type="entry name" value="PERIPLASMIC BINDING COMPONENT OF ABC TRANSPORTER"/>
    <property type="match status" value="1"/>
</dbReference>
<evidence type="ECO:0000256" key="3">
    <source>
        <dbReference type="SAM" id="SignalP"/>
    </source>
</evidence>
<keyword evidence="2 3" id="KW-0732">Signal</keyword>
<dbReference type="PATRIC" id="fig|34073.19.peg.2147"/>
<evidence type="ECO:0000259" key="4">
    <source>
        <dbReference type="Pfam" id="PF00496"/>
    </source>
</evidence>
<dbReference type="SUPFAM" id="SSF53850">
    <property type="entry name" value="Periplasmic binding protein-like II"/>
    <property type="match status" value="1"/>
</dbReference>
<name>A0A0H2M484_VARPD</name>
<feature type="chain" id="PRO_5002597243" evidence="3">
    <location>
        <begin position="28"/>
        <end position="529"/>
    </location>
</feature>
<reference evidence="5 6" key="1">
    <citation type="submission" date="2015-03" db="EMBL/GenBank/DDBJ databases">
        <title>Genome sequence of Variovorax paradoxus TBEA6.</title>
        <authorList>
            <person name="Poehlein A."/>
            <person name="Schuldes J."/>
            <person name="Wuebbeler J.H."/>
            <person name="Hiessl S."/>
            <person name="Steinbuechel A."/>
            <person name="Daniel R."/>
        </authorList>
    </citation>
    <scope>NUCLEOTIDE SEQUENCE [LARGE SCALE GENOMIC DNA]</scope>
    <source>
        <strain evidence="5 6">TBEA6</strain>
    </source>
</reference>